<organism evidence="13 14">
    <name type="scientific">Rhododendron griersonianum</name>
    <dbReference type="NCBI Taxonomy" id="479676"/>
    <lineage>
        <taxon>Eukaryota</taxon>
        <taxon>Viridiplantae</taxon>
        <taxon>Streptophyta</taxon>
        <taxon>Embryophyta</taxon>
        <taxon>Tracheophyta</taxon>
        <taxon>Spermatophyta</taxon>
        <taxon>Magnoliopsida</taxon>
        <taxon>eudicotyledons</taxon>
        <taxon>Gunneridae</taxon>
        <taxon>Pentapetalae</taxon>
        <taxon>asterids</taxon>
        <taxon>Ericales</taxon>
        <taxon>Ericaceae</taxon>
        <taxon>Ericoideae</taxon>
        <taxon>Rhodoreae</taxon>
        <taxon>Rhododendron</taxon>
    </lineage>
</organism>
<dbReference type="Proteomes" id="UP000823749">
    <property type="component" value="Chromosome 6"/>
</dbReference>
<evidence type="ECO:0000313" key="13">
    <source>
        <dbReference type="EMBL" id="KAG5545988.1"/>
    </source>
</evidence>
<evidence type="ECO:0000256" key="8">
    <source>
        <dbReference type="ARBA" id="ARBA00023002"/>
    </source>
</evidence>
<keyword evidence="10" id="KW-0503">Monooxygenase</keyword>
<evidence type="ECO:0000256" key="2">
    <source>
        <dbReference type="ARBA" id="ARBA00004370"/>
    </source>
</evidence>
<evidence type="ECO:0000256" key="4">
    <source>
        <dbReference type="ARBA" id="ARBA00022617"/>
    </source>
</evidence>
<comment type="caution">
    <text evidence="13">The sequence shown here is derived from an EMBL/GenBank/DDBJ whole genome shotgun (WGS) entry which is preliminary data.</text>
</comment>
<gene>
    <name evidence="13" type="ORF">RHGRI_018226</name>
</gene>
<dbReference type="GO" id="GO:0020037">
    <property type="term" value="F:heme binding"/>
    <property type="evidence" value="ECO:0007669"/>
    <property type="project" value="InterPro"/>
</dbReference>
<keyword evidence="5 12" id="KW-0812">Transmembrane</keyword>
<comment type="cofactor">
    <cofactor evidence="1">
        <name>heme</name>
        <dbReference type="ChEBI" id="CHEBI:30413"/>
    </cofactor>
</comment>
<dbReference type="InterPro" id="IPR036396">
    <property type="entry name" value="Cyt_P450_sf"/>
</dbReference>
<dbReference type="GO" id="GO:0005506">
    <property type="term" value="F:iron ion binding"/>
    <property type="evidence" value="ECO:0007669"/>
    <property type="project" value="InterPro"/>
</dbReference>
<evidence type="ECO:0000256" key="9">
    <source>
        <dbReference type="ARBA" id="ARBA00023004"/>
    </source>
</evidence>
<evidence type="ECO:0000256" key="7">
    <source>
        <dbReference type="ARBA" id="ARBA00022989"/>
    </source>
</evidence>
<evidence type="ECO:0000313" key="14">
    <source>
        <dbReference type="Proteomes" id="UP000823749"/>
    </source>
</evidence>
<dbReference type="Pfam" id="PF00067">
    <property type="entry name" value="p450"/>
    <property type="match status" value="1"/>
</dbReference>
<keyword evidence="6" id="KW-0479">Metal-binding</keyword>
<accession>A0AAV6K0U8</accession>
<evidence type="ECO:0008006" key="15">
    <source>
        <dbReference type="Google" id="ProtNLM"/>
    </source>
</evidence>
<evidence type="ECO:0000256" key="12">
    <source>
        <dbReference type="SAM" id="Phobius"/>
    </source>
</evidence>
<proteinExistence type="inferred from homology"/>
<dbReference type="PANTHER" id="PTHR24282">
    <property type="entry name" value="CYTOCHROME P450 FAMILY MEMBER"/>
    <property type="match status" value="1"/>
</dbReference>
<dbReference type="GO" id="GO:0016020">
    <property type="term" value="C:membrane"/>
    <property type="evidence" value="ECO:0007669"/>
    <property type="project" value="UniProtKB-SubCell"/>
</dbReference>
<keyword evidence="14" id="KW-1185">Reference proteome</keyword>
<dbReference type="PRINTS" id="PR00464">
    <property type="entry name" value="EP450II"/>
</dbReference>
<feature type="transmembrane region" description="Helical" evidence="12">
    <location>
        <begin position="20"/>
        <end position="45"/>
    </location>
</feature>
<evidence type="ECO:0000256" key="3">
    <source>
        <dbReference type="ARBA" id="ARBA00010617"/>
    </source>
</evidence>
<evidence type="ECO:0000256" key="1">
    <source>
        <dbReference type="ARBA" id="ARBA00001971"/>
    </source>
</evidence>
<sequence>MSTSSLSLSLSLRSYMEVTVSSIVLSLALVTFLTLAWKALNLFWLRPKQIERCLREQGFKGNSYRFLYGDTKEFISAIKEARSKPMEACNDDVVWRVMPFHRYFVDLHGMNYFTWLGPTPRLNIIDPKLVKEIMSNTEVFQKPAITKLLLTGILAYDGEKWAKHRKLVNPAFQIEKLKLMVPAMYSSCCEVISNWEALVLTKGSCELDVWPYLSNLTADVISRTAFGSNYEEGKLIFQLLREQSDFAMQRLQSSFIPGWR</sequence>
<keyword evidence="9" id="KW-0408">Iron</keyword>
<dbReference type="GO" id="GO:0016705">
    <property type="term" value="F:oxidoreductase activity, acting on paired donors, with incorporation or reduction of molecular oxygen"/>
    <property type="evidence" value="ECO:0007669"/>
    <property type="project" value="InterPro"/>
</dbReference>
<evidence type="ECO:0000256" key="6">
    <source>
        <dbReference type="ARBA" id="ARBA00022723"/>
    </source>
</evidence>
<comment type="similarity">
    <text evidence="3">Belongs to the cytochrome P450 family.</text>
</comment>
<dbReference type="InterPro" id="IPR050665">
    <property type="entry name" value="Cytochrome_P450_Monooxygen"/>
</dbReference>
<keyword evidence="8" id="KW-0560">Oxidoreductase</keyword>
<dbReference type="InterPro" id="IPR001128">
    <property type="entry name" value="Cyt_P450"/>
</dbReference>
<name>A0AAV6K0U8_9ERIC</name>
<dbReference type="Gene3D" id="1.10.630.10">
    <property type="entry name" value="Cytochrome P450"/>
    <property type="match status" value="1"/>
</dbReference>
<keyword evidence="11 12" id="KW-0472">Membrane</keyword>
<comment type="subcellular location">
    <subcellularLocation>
        <location evidence="2">Membrane</location>
    </subcellularLocation>
</comment>
<evidence type="ECO:0000256" key="10">
    <source>
        <dbReference type="ARBA" id="ARBA00023033"/>
    </source>
</evidence>
<reference evidence="13 14" key="1">
    <citation type="submission" date="2020-08" db="EMBL/GenBank/DDBJ databases">
        <title>Plant Genome Project.</title>
        <authorList>
            <person name="Zhang R.-G."/>
        </authorList>
    </citation>
    <scope>NUCLEOTIDE SEQUENCE [LARGE SCALE GENOMIC DNA]</scope>
    <source>
        <strain evidence="13">WSP0</strain>
        <tissue evidence="13">Leaf</tissue>
    </source>
</reference>
<keyword evidence="7 12" id="KW-1133">Transmembrane helix</keyword>
<dbReference type="InterPro" id="IPR002402">
    <property type="entry name" value="Cyt_P450_E_grp-II"/>
</dbReference>
<dbReference type="SUPFAM" id="SSF48264">
    <property type="entry name" value="Cytochrome P450"/>
    <property type="match status" value="1"/>
</dbReference>
<dbReference type="AlphaFoldDB" id="A0AAV6K0U8"/>
<protein>
    <recommendedName>
        <fullName evidence="15">Cytochrome P450</fullName>
    </recommendedName>
</protein>
<evidence type="ECO:0000256" key="5">
    <source>
        <dbReference type="ARBA" id="ARBA00022692"/>
    </source>
</evidence>
<evidence type="ECO:0000256" key="11">
    <source>
        <dbReference type="ARBA" id="ARBA00023136"/>
    </source>
</evidence>
<dbReference type="PANTHER" id="PTHR24282:SF250">
    <property type="entry name" value="CYTOCHROME P450 CYP72A219-LIKE"/>
    <property type="match status" value="1"/>
</dbReference>
<dbReference type="GO" id="GO:0004497">
    <property type="term" value="F:monooxygenase activity"/>
    <property type="evidence" value="ECO:0007669"/>
    <property type="project" value="UniProtKB-KW"/>
</dbReference>
<dbReference type="EMBL" id="JACTNZ010000006">
    <property type="protein sequence ID" value="KAG5545988.1"/>
    <property type="molecule type" value="Genomic_DNA"/>
</dbReference>
<keyword evidence="4" id="KW-0349">Heme</keyword>